<feature type="domain" description="Methyltransferase" evidence="4">
    <location>
        <begin position="70"/>
        <end position="158"/>
    </location>
</feature>
<dbReference type="SUPFAM" id="SSF53335">
    <property type="entry name" value="S-adenosyl-L-methionine-dependent methyltransferases"/>
    <property type="match status" value="1"/>
</dbReference>
<evidence type="ECO:0000256" key="3">
    <source>
        <dbReference type="ARBA" id="ARBA00022691"/>
    </source>
</evidence>
<organism evidence="5 6">
    <name type="scientific">Arthrobacter mobilis</name>
    <dbReference type="NCBI Taxonomy" id="2724944"/>
    <lineage>
        <taxon>Bacteria</taxon>
        <taxon>Bacillati</taxon>
        <taxon>Actinomycetota</taxon>
        <taxon>Actinomycetes</taxon>
        <taxon>Micrococcales</taxon>
        <taxon>Micrococcaceae</taxon>
        <taxon>Arthrobacter</taxon>
    </lineage>
</organism>
<evidence type="ECO:0000313" key="6">
    <source>
        <dbReference type="Proteomes" id="UP000544090"/>
    </source>
</evidence>
<proteinExistence type="predicted"/>
<reference evidence="5 6" key="1">
    <citation type="submission" date="2020-04" db="EMBL/GenBank/DDBJ databases">
        <title>Arthrobacter sp. nov.</title>
        <authorList>
            <person name="Liu S."/>
        </authorList>
    </citation>
    <scope>NUCLEOTIDE SEQUENCE [LARGE SCALE GENOMIC DNA]</scope>
    <source>
        <strain evidence="5 6">E918</strain>
    </source>
</reference>
<dbReference type="InterPro" id="IPR029063">
    <property type="entry name" value="SAM-dependent_MTases_sf"/>
</dbReference>
<name>A0A7X6K3V7_9MICC</name>
<evidence type="ECO:0000256" key="2">
    <source>
        <dbReference type="ARBA" id="ARBA00022679"/>
    </source>
</evidence>
<keyword evidence="6" id="KW-1185">Reference proteome</keyword>
<dbReference type="Proteomes" id="UP000544090">
    <property type="component" value="Unassembled WGS sequence"/>
</dbReference>
<dbReference type="EMBL" id="JAAZSQ010000003">
    <property type="protein sequence ID" value="NKX53920.1"/>
    <property type="molecule type" value="Genomic_DNA"/>
</dbReference>
<dbReference type="Pfam" id="PF13649">
    <property type="entry name" value="Methyltransf_25"/>
    <property type="match status" value="1"/>
</dbReference>
<evidence type="ECO:0000259" key="4">
    <source>
        <dbReference type="Pfam" id="PF13649"/>
    </source>
</evidence>
<dbReference type="AlphaFoldDB" id="A0A7X6K3V7"/>
<keyword evidence="2 5" id="KW-0808">Transferase</keyword>
<dbReference type="CDD" id="cd02440">
    <property type="entry name" value="AdoMet_MTases"/>
    <property type="match status" value="1"/>
</dbReference>
<evidence type="ECO:0000313" key="5">
    <source>
        <dbReference type="EMBL" id="NKX53920.1"/>
    </source>
</evidence>
<accession>A0A7X6K3V7</accession>
<dbReference type="GO" id="GO:0032259">
    <property type="term" value="P:methylation"/>
    <property type="evidence" value="ECO:0007669"/>
    <property type="project" value="UniProtKB-KW"/>
</dbReference>
<dbReference type="GO" id="GO:0008168">
    <property type="term" value="F:methyltransferase activity"/>
    <property type="evidence" value="ECO:0007669"/>
    <property type="project" value="UniProtKB-KW"/>
</dbReference>
<dbReference type="PANTHER" id="PTHR43464:SF19">
    <property type="entry name" value="UBIQUINONE BIOSYNTHESIS O-METHYLTRANSFERASE, MITOCHONDRIAL"/>
    <property type="match status" value="1"/>
</dbReference>
<dbReference type="NCBIfam" id="NF004851">
    <property type="entry name" value="PRK06202.1"/>
    <property type="match status" value="1"/>
</dbReference>
<keyword evidence="3" id="KW-0949">S-adenosyl-L-methionine</keyword>
<keyword evidence="1 5" id="KW-0489">Methyltransferase</keyword>
<evidence type="ECO:0000256" key="1">
    <source>
        <dbReference type="ARBA" id="ARBA00022603"/>
    </source>
</evidence>
<gene>
    <name evidence="5" type="ORF">HGG74_05070</name>
</gene>
<dbReference type="Gene3D" id="3.40.50.150">
    <property type="entry name" value="Vaccinia Virus protein VP39"/>
    <property type="match status" value="1"/>
</dbReference>
<dbReference type="PANTHER" id="PTHR43464">
    <property type="entry name" value="METHYLTRANSFERASE"/>
    <property type="match status" value="1"/>
</dbReference>
<comment type="caution">
    <text evidence="5">The sequence shown here is derived from an EMBL/GenBank/DDBJ whole genome shotgun (WGS) entry which is preliminary data.</text>
</comment>
<sequence>MAFLSGRAADAVEEMDKPDCDPARLRRTYAQFALVNRAVSGWRRAYLHQLRPRLAAAARSGPAMRRATLLDIGCGAGDVARSLARWAAADGLPVDITAIDPDERAYAYAASRPAVPGLSVRRAYSADLAAEGARFDIVVSNHILHHLSPAELDGLLADSKLLCRSLALHSDIARSALAYVLFAAGTLPFFHRSYIRRDGLTSIRRSYTVPELRRAVPPDWVVRQDSVFRLHLVFEPGRGAVGA</sequence>
<dbReference type="InterPro" id="IPR041698">
    <property type="entry name" value="Methyltransf_25"/>
</dbReference>
<dbReference type="RefSeq" id="WP_168485266.1">
    <property type="nucleotide sequence ID" value="NZ_JAAZSQ010000003.1"/>
</dbReference>
<protein>
    <submittedName>
        <fullName evidence="5">Methyltransferase domain-containing protein</fullName>
    </submittedName>
</protein>